<evidence type="ECO:0000313" key="4">
    <source>
        <dbReference type="EMBL" id="GAA2039649.1"/>
    </source>
</evidence>
<dbReference type="Pfam" id="PF01648">
    <property type="entry name" value="ACPS"/>
    <property type="match status" value="1"/>
</dbReference>
<evidence type="ECO:0000256" key="1">
    <source>
        <dbReference type="ARBA" id="ARBA00022679"/>
    </source>
</evidence>
<dbReference type="InterPro" id="IPR041354">
    <property type="entry name" value="4PPT_N"/>
</dbReference>
<evidence type="ECO:0000259" key="2">
    <source>
        <dbReference type="Pfam" id="PF01648"/>
    </source>
</evidence>
<dbReference type="InterPro" id="IPR008278">
    <property type="entry name" value="4-PPantetheinyl_Trfase_dom"/>
</dbReference>
<dbReference type="PANTHER" id="PTHR38096">
    <property type="entry name" value="ENTEROBACTIN SYNTHASE COMPONENT D"/>
    <property type="match status" value="1"/>
</dbReference>
<dbReference type="Pfam" id="PF17837">
    <property type="entry name" value="4PPT_N"/>
    <property type="match status" value="1"/>
</dbReference>
<dbReference type="PANTHER" id="PTHR38096:SF1">
    <property type="entry name" value="ENTEROBACTIN SYNTHASE COMPONENT D"/>
    <property type="match status" value="1"/>
</dbReference>
<accession>A0ABP5G5H5</accession>
<name>A0ABP5G5H5_9ACTN</name>
<dbReference type="SUPFAM" id="SSF56214">
    <property type="entry name" value="4'-phosphopantetheinyl transferase"/>
    <property type="match status" value="1"/>
</dbReference>
<keyword evidence="1 4" id="KW-0808">Transferase</keyword>
<dbReference type="PRINTS" id="PR01399">
    <property type="entry name" value="ENTSNTHTASED"/>
</dbReference>
<dbReference type="Gene3D" id="3.90.470.20">
    <property type="entry name" value="4'-phosphopantetheinyl transferase domain"/>
    <property type="match status" value="1"/>
</dbReference>
<reference evidence="5" key="1">
    <citation type="journal article" date="2019" name="Int. J. Syst. Evol. Microbiol.">
        <title>The Global Catalogue of Microorganisms (GCM) 10K type strain sequencing project: providing services to taxonomists for standard genome sequencing and annotation.</title>
        <authorList>
            <consortium name="The Broad Institute Genomics Platform"/>
            <consortium name="The Broad Institute Genome Sequencing Center for Infectious Disease"/>
            <person name="Wu L."/>
            <person name="Ma J."/>
        </authorList>
    </citation>
    <scope>NUCLEOTIDE SEQUENCE [LARGE SCALE GENOMIC DNA]</scope>
    <source>
        <strain evidence="5">JCM 16014</strain>
    </source>
</reference>
<dbReference type="GO" id="GO:0016740">
    <property type="term" value="F:transferase activity"/>
    <property type="evidence" value="ECO:0007669"/>
    <property type="project" value="UniProtKB-KW"/>
</dbReference>
<gene>
    <name evidence="4" type="ORF">GCM10009839_47100</name>
</gene>
<dbReference type="Proteomes" id="UP001500751">
    <property type="component" value="Unassembled WGS sequence"/>
</dbReference>
<comment type="caution">
    <text evidence="4">The sequence shown here is derived from an EMBL/GenBank/DDBJ whole genome shotgun (WGS) entry which is preliminary data.</text>
</comment>
<evidence type="ECO:0000259" key="3">
    <source>
        <dbReference type="Pfam" id="PF17837"/>
    </source>
</evidence>
<feature type="domain" description="4'-phosphopantetheinyl transferase" evidence="2">
    <location>
        <begin position="110"/>
        <end position="187"/>
    </location>
</feature>
<keyword evidence="5" id="KW-1185">Reference proteome</keyword>
<evidence type="ECO:0000313" key="5">
    <source>
        <dbReference type="Proteomes" id="UP001500751"/>
    </source>
</evidence>
<sequence>MAPPEAPAAMMDRIAGPFVAVADTREDLLDAGLFPEEEESVARAVPKRRREYTTARACARQAMAKLGVPPVPILSGPRGEPRWPDRVVGSMTHCDGYRGAVVGWSSDVTAIGIDAEPNAPLPDQVLEAVSLEAERSWIAELTASRPETAWDRLLFSAKESVYKAWFPLTNKWLDFDNALITVDPEQGTFHARLLVPGPEVHGGPLTAFRGRWTVAEGIVLTAIVLTPPGSPPTGPPGS</sequence>
<dbReference type="EMBL" id="BAAAQN010000028">
    <property type="protein sequence ID" value="GAA2039649.1"/>
    <property type="molecule type" value="Genomic_DNA"/>
</dbReference>
<feature type="domain" description="4'-phosphopantetheinyl transferase N-terminal" evidence="3">
    <location>
        <begin position="36"/>
        <end position="102"/>
    </location>
</feature>
<dbReference type="InterPro" id="IPR037143">
    <property type="entry name" value="4-PPantetheinyl_Trfase_dom_sf"/>
</dbReference>
<protein>
    <submittedName>
        <fullName evidence="4">4'-phosphopantetheinyl transferase superfamily protein</fullName>
    </submittedName>
</protein>
<dbReference type="InterPro" id="IPR003542">
    <property type="entry name" value="Enbac_synth_compD-like"/>
</dbReference>
<organism evidence="4 5">
    <name type="scientific">Catenulispora yoronensis</name>
    <dbReference type="NCBI Taxonomy" id="450799"/>
    <lineage>
        <taxon>Bacteria</taxon>
        <taxon>Bacillati</taxon>
        <taxon>Actinomycetota</taxon>
        <taxon>Actinomycetes</taxon>
        <taxon>Catenulisporales</taxon>
        <taxon>Catenulisporaceae</taxon>
        <taxon>Catenulispora</taxon>
    </lineage>
</organism>
<proteinExistence type="predicted"/>